<evidence type="ECO:0000313" key="2">
    <source>
        <dbReference type="Proteomes" id="UP001163324"/>
    </source>
</evidence>
<evidence type="ECO:0000313" key="1">
    <source>
        <dbReference type="EMBL" id="KAI9902263.1"/>
    </source>
</evidence>
<proteinExistence type="predicted"/>
<sequence>MRFITAVTTFLAVGFASASPAPAVGADVQANAARSESGLSDILSQTQDIKSLVQTDLDKSPELSATELDDITERIERLVDGLVPLDLDFLTGGDLDDLGGIVSNISTIIGSLIKGVPLFSLNTRNLQNRFTDQKSLLLVDLSPVFGAGYKLIGALSKLLNGVLPLVYRAAASSAGRENPEVSTKLVSDAGALLPSLTGIIKSLGN</sequence>
<accession>A0ACC0V7T0</accession>
<protein>
    <submittedName>
        <fullName evidence="1">Uncharacterized protein</fullName>
    </submittedName>
</protein>
<keyword evidence="2" id="KW-1185">Reference proteome</keyword>
<reference evidence="1" key="1">
    <citation type="submission" date="2022-10" db="EMBL/GenBank/DDBJ databases">
        <title>Complete Genome of Trichothecium roseum strain YXFP-22015, a Plant Pathogen Isolated from Citrus.</title>
        <authorList>
            <person name="Wang Y."/>
            <person name="Zhu L."/>
        </authorList>
    </citation>
    <scope>NUCLEOTIDE SEQUENCE</scope>
    <source>
        <strain evidence="1">YXFP-22015</strain>
    </source>
</reference>
<dbReference type="Proteomes" id="UP001163324">
    <property type="component" value="Chromosome 3"/>
</dbReference>
<dbReference type="EMBL" id="CM047942">
    <property type="protein sequence ID" value="KAI9902263.1"/>
    <property type="molecule type" value="Genomic_DNA"/>
</dbReference>
<comment type="caution">
    <text evidence="1">The sequence shown here is derived from an EMBL/GenBank/DDBJ whole genome shotgun (WGS) entry which is preliminary data.</text>
</comment>
<gene>
    <name evidence="1" type="ORF">N3K66_004080</name>
</gene>
<organism evidence="1 2">
    <name type="scientific">Trichothecium roseum</name>
    <dbReference type="NCBI Taxonomy" id="47278"/>
    <lineage>
        <taxon>Eukaryota</taxon>
        <taxon>Fungi</taxon>
        <taxon>Dikarya</taxon>
        <taxon>Ascomycota</taxon>
        <taxon>Pezizomycotina</taxon>
        <taxon>Sordariomycetes</taxon>
        <taxon>Hypocreomycetidae</taxon>
        <taxon>Hypocreales</taxon>
        <taxon>Hypocreales incertae sedis</taxon>
        <taxon>Trichothecium</taxon>
    </lineage>
</organism>
<name>A0ACC0V7T0_9HYPO</name>